<dbReference type="InterPro" id="IPR008756">
    <property type="entry name" value="Peptidase_M56"/>
</dbReference>
<accession>A0A4R6IJB4</accession>
<evidence type="ECO:0000259" key="2">
    <source>
        <dbReference type="Pfam" id="PF05569"/>
    </source>
</evidence>
<dbReference type="Proteomes" id="UP000295499">
    <property type="component" value="Unassembled WGS sequence"/>
</dbReference>
<comment type="caution">
    <text evidence="3">The sequence shown here is derived from an EMBL/GenBank/DDBJ whole genome shotgun (WGS) entry which is preliminary data.</text>
</comment>
<dbReference type="Gene3D" id="3.30.2010.10">
    <property type="entry name" value="Metalloproteases ('zincins'), catalytic domain"/>
    <property type="match status" value="1"/>
</dbReference>
<feature type="transmembrane region" description="Helical" evidence="1">
    <location>
        <begin position="49"/>
        <end position="68"/>
    </location>
</feature>
<evidence type="ECO:0000313" key="3">
    <source>
        <dbReference type="EMBL" id="TDO22081.1"/>
    </source>
</evidence>
<feature type="domain" description="Peptidase M56" evidence="2">
    <location>
        <begin position="108"/>
        <end position="298"/>
    </location>
</feature>
<feature type="transmembrane region" description="Helical" evidence="1">
    <location>
        <begin position="105"/>
        <end position="128"/>
    </location>
</feature>
<reference evidence="3 4" key="1">
    <citation type="submission" date="2019-03" db="EMBL/GenBank/DDBJ databases">
        <title>Genomic Encyclopedia of Archaeal and Bacterial Type Strains, Phase II (KMG-II): from individual species to whole genera.</title>
        <authorList>
            <person name="Goeker M."/>
        </authorList>
    </citation>
    <scope>NUCLEOTIDE SEQUENCE [LARGE SCALE GENOMIC DNA]</scope>
    <source>
        <strain evidence="3 4">DSM 19034</strain>
    </source>
</reference>
<sequence>MEPLLNNMIKAFGWSIFHSLWQGAIVYGLLFTAIMFIPRFTAQTKHNMAFGSICLTFLSFCITFWTTFEMPGSTSGKVDQHPVSLIFNNYAPSLTERIGEQAERFFPILVTLYGIGLIMQIVILLNGYSKLNALKKSAKTAVPISWMDIFNSTKARLHIRKKVSFFLSDQVNVPLVLGFLKPVVLFPVALANNLDLNQVEAILIHELSHIRRNDYLLNLVKTAIETILFFNPFIWLSGRFIQIEREHACDDLVVAITGTPVTYAHALLKLELLQEKSSPALALAATGKHQYLYQRIKRITNMKANYMNVRQQILLITVTFSTIISLAWINPDQSKAAVKTLVANVVKKIDVFESHPTVEKQNVPVADRKAQPILSDTTKKKAKIKITIEDPKGVQTTYNSIEEIPDSLKITSIGGKGFILQGKSLLGPDFKGIRDTAFLTGLSIDSKKLLKELNMPELQIKARAMGLEMGKTAEAFAKKFNTPEEKAKWVKLRAELQKNNEAFIKKFNSPEEKARLSELFRNLPGTKTESLFSIIDGTPITMSALNSVLIDSNKNAIIKLKGKSYDDELKLVMTPEYQELRKKFQAEVEELRKKKGLGSTKK</sequence>
<keyword evidence="1" id="KW-0472">Membrane</keyword>
<protein>
    <submittedName>
        <fullName evidence="3">BlaR1 peptidase M56</fullName>
    </submittedName>
</protein>
<dbReference type="Pfam" id="PF05569">
    <property type="entry name" value="Peptidase_M56"/>
    <property type="match status" value="1"/>
</dbReference>
<organism evidence="3 4">
    <name type="scientific">Pedobacter duraquae</name>
    <dbReference type="NCBI Taxonomy" id="425511"/>
    <lineage>
        <taxon>Bacteria</taxon>
        <taxon>Pseudomonadati</taxon>
        <taxon>Bacteroidota</taxon>
        <taxon>Sphingobacteriia</taxon>
        <taxon>Sphingobacteriales</taxon>
        <taxon>Sphingobacteriaceae</taxon>
        <taxon>Pedobacter</taxon>
    </lineage>
</organism>
<proteinExistence type="predicted"/>
<dbReference type="RefSeq" id="WP_133557096.1">
    <property type="nucleotide sequence ID" value="NZ_SNWM01000003.1"/>
</dbReference>
<feature type="transmembrane region" description="Helical" evidence="1">
    <location>
        <begin position="20"/>
        <end position="37"/>
    </location>
</feature>
<gene>
    <name evidence="3" type="ORF">CLV32_3195</name>
</gene>
<dbReference type="OrthoDB" id="15218at2"/>
<name>A0A4R6IJB4_9SPHI</name>
<evidence type="ECO:0000256" key="1">
    <source>
        <dbReference type="SAM" id="Phobius"/>
    </source>
</evidence>
<keyword evidence="1" id="KW-1133">Transmembrane helix</keyword>
<dbReference type="PANTHER" id="PTHR34978:SF3">
    <property type="entry name" value="SLR0241 PROTEIN"/>
    <property type="match status" value="1"/>
</dbReference>
<dbReference type="PANTHER" id="PTHR34978">
    <property type="entry name" value="POSSIBLE SENSOR-TRANSDUCER PROTEIN BLAR"/>
    <property type="match status" value="1"/>
</dbReference>
<dbReference type="CDD" id="cd07341">
    <property type="entry name" value="M56_BlaR1_MecR1_like"/>
    <property type="match status" value="1"/>
</dbReference>
<dbReference type="AlphaFoldDB" id="A0A4R6IJB4"/>
<keyword evidence="4" id="KW-1185">Reference proteome</keyword>
<dbReference type="EMBL" id="SNWM01000003">
    <property type="protein sequence ID" value="TDO22081.1"/>
    <property type="molecule type" value="Genomic_DNA"/>
</dbReference>
<feature type="transmembrane region" description="Helical" evidence="1">
    <location>
        <begin position="312"/>
        <end position="329"/>
    </location>
</feature>
<dbReference type="InterPro" id="IPR052173">
    <property type="entry name" value="Beta-lactam_resp_regulator"/>
</dbReference>
<keyword evidence="1" id="KW-0812">Transmembrane</keyword>
<evidence type="ECO:0000313" key="4">
    <source>
        <dbReference type="Proteomes" id="UP000295499"/>
    </source>
</evidence>